<evidence type="ECO:0000313" key="2">
    <source>
        <dbReference type="Proteomes" id="UP001500954"/>
    </source>
</evidence>
<accession>A0ABP6Y065</accession>
<name>A0ABP6Y065_9FLAO</name>
<dbReference type="RefSeq" id="WP_345006431.1">
    <property type="nucleotide sequence ID" value="NZ_BAABCY010000066.1"/>
</dbReference>
<dbReference type="Proteomes" id="UP001500954">
    <property type="component" value="Unassembled WGS sequence"/>
</dbReference>
<protein>
    <submittedName>
        <fullName evidence="1">Uncharacterized protein</fullName>
    </submittedName>
</protein>
<dbReference type="EMBL" id="BAABCY010000066">
    <property type="protein sequence ID" value="GAA3574169.1"/>
    <property type="molecule type" value="Genomic_DNA"/>
</dbReference>
<sequence length="277" mass="29194">MKNIIKSISLLIVTGVLVNSCLIDNDNLADTFDDGLNFTSFSRLNQPVSAVADGNIVTANVNVELQGPTMVGFTEDVTVSVAVDTDNTTAIEGVHYNFSPTTITLRASNNYIGSLPVDIITEGIDPPLAVAPILSLKFTNASGTNVIPSSKAAVLTIIYQCYADLSGTYLVTNDFCGVSKTTTITKNPDGSWHLGTADGYFLDSCTSNSGLFNSGNIVELCGDILPSGDLEFGTGGGYGIGDIIGGSWNAETGVLTLINQDVSFFEVGQWTSTYVRQ</sequence>
<keyword evidence="2" id="KW-1185">Reference proteome</keyword>
<dbReference type="InterPro" id="IPR038081">
    <property type="entry name" value="CalX-like_sf"/>
</dbReference>
<organism evidence="1 2">
    <name type="scientific">Snuella lapsa</name>
    <dbReference type="NCBI Taxonomy" id="870481"/>
    <lineage>
        <taxon>Bacteria</taxon>
        <taxon>Pseudomonadati</taxon>
        <taxon>Bacteroidota</taxon>
        <taxon>Flavobacteriia</taxon>
        <taxon>Flavobacteriales</taxon>
        <taxon>Flavobacteriaceae</taxon>
        <taxon>Snuella</taxon>
    </lineage>
</organism>
<comment type="caution">
    <text evidence="1">The sequence shown here is derived from an EMBL/GenBank/DDBJ whole genome shotgun (WGS) entry which is preliminary data.</text>
</comment>
<gene>
    <name evidence="1" type="ORF">GCM10022395_24130</name>
</gene>
<reference evidence="2" key="1">
    <citation type="journal article" date="2019" name="Int. J. Syst. Evol. Microbiol.">
        <title>The Global Catalogue of Microorganisms (GCM) 10K type strain sequencing project: providing services to taxonomists for standard genome sequencing and annotation.</title>
        <authorList>
            <consortium name="The Broad Institute Genomics Platform"/>
            <consortium name="The Broad Institute Genome Sequencing Center for Infectious Disease"/>
            <person name="Wu L."/>
            <person name="Ma J."/>
        </authorList>
    </citation>
    <scope>NUCLEOTIDE SEQUENCE [LARGE SCALE GENOMIC DNA]</scope>
    <source>
        <strain evidence="2">JCM 17111</strain>
    </source>
</reference>
<proteinExistence type="predicted"/>
<dbReference type="Gene3D" id="2.60.40.2030">
    <property type="match status" value="1"/>
</dbReference>
<evidence type="ECO:0000313" key="1">
    <source>
        <dbReference type="EMBL" id="GAA3574169.1"/>
    </source>
</evidence>